<evidence type="ECO:0000313" key="4">
    <source>
        <dbReference type="Proteomes" id="UP001151529"/>
    </source>
</evidence>
<sequence length="394" mass="43550">MTNPNPTTQPKTLSWADKVKVTDSSTRCQLDKLTRQPAGSILHIPKEMAFAKVDTWERSMIGFFVSYKMPFYAVNSIAQRAWKPFGLEKVTVLDNGFMVFRFKSQEAIGDVLAKGPWLFGGKTILLQKWYPGFQFDKNKIRTIPVWARLQGLPFPLWNKQGLSMAASMVGTPLACDTATLQGTRMEYARVCIELDASLPPVHSFQVASSLTEEPITVDVVYEWKPSRCSKCNVFGHSCKTKDVQVRAAEGDQVVTEAKGMEKITEEPQSEMGQVVLHVSPHVQPEKSIQGAAQGDNRELEDAVSEASVDQSVHTTQREKEHVTSIQLQQGLDKGKLPQCVESKMDTISTSEEPSEGGASSSQGTKGMSNNANNSPSPKAKKKKGKKKREAVSLR</sequence>
<feature type="compositionally biased region" description="Basic residues" evidence="1">
    <location>
        <begin position="378"/>
        <end position="388"/>
    </location>
</feature>
<keyword evidence="4" id="KW-1185">Reference proteome</keyword>
<dbReference type="Proteomes" id="UP001151529">
    <property type="component" value="Chromosome 11"/>
</dbReference>
<evidence type="ECO:0000256" key="1">
    <source>
        <dbReference type="SAM" id="MobiDB-lite"/>
    </source>
</evidence>
<evidence type="ECO:0000313" key="3">
    <source>
        <dbReference type="EMBL" id="KAJ6724734.1"/>
    </source>
</evidence>
<dbReference type="EMBL" id="JAPFFL010000005">
    <property type="protein sequence ID" value="KAJ6724734.1"/>
    <property type="molecule type" value="Genomic_DNA"/>
</dbReference>
<feature type="region of interest" description="Disordered" evidence="1">
    <location>
        <begin position="286"/>
        <end position="394"/>
    </location>
</feature>
<protein>
    <recommendedName>
        <fullName evidence="2">DUF4283 domain-containing protein</fullName>
    </recommendedName>
</protein>
<dbReference type="PANTHER" id="PTHR31286:SF99">
    <property type="entry name" value="DUF4283 DOMAIN-CONTAINING PROTEIN"/>
    <property type="match status" value="1"/>
</dbReference>
<reference evidence="3" key="2">
    <citation type="journal article" date="2023" name="Int. J. Mol. Sci.">
        <title>De Novo Assembly and Annotation of 11 Diverse Shrub Willow (Salix) Genomes Reveals Novel Gene Organization in Sex-Linked Regions.</title>
        <authorList>
            <person name="Hyden B."/>
            <person name="Feng K."/>
            <person name="Yates T.B."/>
            <person name="Jawdy S."/>
            <person name="Cereghino C."/>
            <person name="Smart L.B."/>
            <person name="Muchero W."/>
        </authorList>
    </citation>
    <scope>NUCLEOTIDE SEQUENCE [LARGE SCALE GENOMIC DNA]</scope>
    <source>
        <tissue evidence="3">Shoot tip</tissue>
    </source>
</reference>
<reference evidence="3" key="1">
    <citation type="submission" date="2022-11" db="EMBL/GenBank/DDBJ databases">
        <authorList>
            <person name="Hyden B.L."/>
            <person name="Feng K."/>
            <person name="Yates T."/>
            <person name="Jawdy S."/>
            <person name="Smart L.B."/>
            <person name="Muchero W."/>
        </authorList>
    </citation>
    <scope>NUCLEOTIDE SEQUENCE</scope>
    <source>
        <tissue evidence="3">Shoot tip</tissue>
    </source>
</reference>
<name>A0A9Q0U780_SALVM</name>
<feature type="domain" description="DUF4283" evidence="2">
    <location>
        <begin position="54"/>
        <end position="136"/>
    </location>
</feature>
<dbReference type="InterPro" id="IPR025558">
    <property type="entry name" value="DUF4283"/>
</dbReference>
<dbReference type="PANTHER" id="PTHR31286">
    <property type="entry name" value="GLYCINE-RICH CELL WALL STRUCTURAL PROTEIN 1.8-LIKE"/>
    <property type="match status" value="1"/>
</dbReference>
<accession>A0A9Q0U780</accession>
<dbReference type="InterPro" id="IPR040256">
    <property type="entry name" value="At4g02000-like"/>
</dbReference>
<dbReference type="AlphaFoldDB" id="A0A9Q0U780"/>
<evidence type="ECO:0000259" key="2">
    <source>
        <dbReference type="Pfam" id="PF14111"/>
    </source>
</evidence>
<dbReference type="Pfam" id="PF14111">
    <property type="entry name" value="DUF4283"/>
    <property type="match status" value="1"/>
</dbReference>
<comment type="caution">
    <text evidence="3">The sequence shown here is derived from an EMBL/GenBank/DDBJ whole genome shotgun (WGS) entry which is preliminary data.</text>
</comment>
<gene>
    <name evidence="3" type="ORF">OIU85_022632</name>
</gene>
<organism evidence="3 4">
    <name type="scientific">Salix viminalis</name>
    <name type="common">Common osier</name>
    <name type="synonym">Basket willow</name>
    <dbReference type="NCBI Taxonomy" id="40686"/>
    <lineage>
        <taxon>Eukaryota</taxon>
        <taxon>Viridiplantae</taxon>
        <taxon>Streptophyta</taxon>
        <taxon>Embryophyta</taxon>
        <taxon>Tracheophyta</taxon>
        <taxon>Spermatophyta</taxon>
        <taxon>Magnoliopsida</taxon>
        <taxon>eudicotyledons</taxon>
        <taxon>Gunneridae</taxon>
        <taxon>Pentapetalae</taxon>
        <taxon>rosids</taxon>
        <taxon>fabids</taxon>
        <taxon>Malpighiales</taxon>
        <taxon>Salicaceae</taxon>
        <taxon>Saliceae</taxon>
        <taxon>Salix</taxon>
    </lineage>
</organism>
<feature type="compositionally biased region" description="Low complexity" evidence="1">
    <location>
        <begin position="348"/>
        <end position="377"/>
    </location>
</feature>
<proteinExistence type="predicted"/>
<dbReference type="OrthoDB" id="851886at2759"/>